<dbReference type="AlphaFoldDB" id="A0A834XH09"/>
<reference evidence="1" key="1">
    <citation type="submission" date="2020-09" db="EMBL/GenBank/DDBJ databases">
        <title>Genome-Enabled Discovery of Anthraquinone Biosynthesis in Senna tora.</title>
        <authorList>
            <person name="Kang S.-H."/>
            <person name="Pandey R.P."/>
            <person name="Lee C.-M."/>
            <person name="Sim J.-S."/>
            <person name="Jeong J.-T."/>
            <person name="Choi B.-S."/>
            <person name="Jung M."/>
            <person name="Ginzburg D."/>
            <person name="Zhao K."/>
            <person name="Won S.Y."/>
            <person name="Oh T.-J."/>
            <person name="Yu Y."/>
            <person name="Kim N.-H."/>
            <person name="Lee O.R."/>
            <person name="Lee T.-H."/>
            <person name="Bashyal P."/>
            <person name="Kim T.-S."/>
            <person name="Lee W.-H."/>
            <person name="Kawkins C."/>
            <person name="Kim C.-K."/>
            <person name="Kim J.S."/>
            <person name="Ahn B.O."/>
            <person name="Rhee S.Y."/>
            <person name="Sohng J.K."/>
        </authorList>
    </citation>
    <scope>NUCLEOTIDE SEQUENCE</scope>
    <source>
        <tissue evidence="1">Leaf</tissue>
    </source>
</reference>
<accession>A0A834XH09</accession>
<comment type="caution">
    <text evidence="1">The sequence shown here is derived from an EMBL/GenBank/DDBJ whole genome shotgun (WGS) entry which is preliminary data.</text>
</comment>
<dbReference type="Proteomes" id="UP000634136">
    <property type="component" value="Unassembled WGS sequence"/>
</dbReference>
<proteinExistence type="predicted"/>
<keyword evidence="2" id="KW-1185">Reference proteome</keyword>
<name>A0A834XH09_9FABA</name>
<sequence>MKVKVDNGDVKGRWRLAGDGGLWWLAHGGGGLWGEEEEKRVLLGFVEK</sequence>
<evidence type="ECO:0000313" key="1">
    <source>
        <dbReference type="EMBL" id="KAF7844117.1"/>
    </source>
</evidence>
<dbReference type="EMBL" id="JAAIUW010000001">
    <property type="protein sequence ID" value="KAF7844117.1"/>
    <property type="molecule type" value="Genomic_DNA"/>
</dbReference>
<organism evidence="1 2">
    <name type="scientific">Senna tora</name>
    <dbReference type="NCBI Taxonomy" id="362788"/>
    <lineage>
        <taxon>Eukaryota</taxon>
        <taxon>Viridiplantae</taxon>
        <taxon>Streptophyta</taxon>
        <taxon>Embryophyta</taxon>
        <taxon>Tracheophyta</taxon>
        <taxon>Spermatophyta</taxon>
        <taxon>Magnoliopsida</taxon>
        <taxon>eudicotyledons</taxon>
        <taxon>Gunneridae</taxon>
        <taxon>Pentapetalae</taxon>
        <taxon>rosids</taxon>
        <taxon>fabids</taxon>
        <taxon>Fabales</taxon>
        <taxon>Fabaceae</taxon>
        <taxon>Caesalpinioideae</taxon>
        <taxon>Cassia clade</taxon>
        <taxon>Senna</taxon>
    </lineage>
</organism>
<gene>
    <name evidence="1" type="ORF">G2W53_001022</name>
</gene>
<evidence type="ECO:0000313" key="2">
    <source>
        <dbReference type="Proteomes" id="UP000634136"/>
    </source>
</evidence>
<protein>
    <submittedName>
        <fullName evidence="1">Uncharacterized protein</fullName>
    </submittedName>
</protein>